<dbReference type="Gene3D" id="2.120.10.30">
    <property type="entry name" value="TolB, C-terminal domain"/>
    <property type="match status" value="1"/>
</dbReference>
<dbReference type="PANTHER" id="PTHR10907:SF47">
    <property type="entry name" value="REGUCALCIN"/>
    <property type="match status" value="1"/>
</dbReference>
<dbReference type="Proteomes" id="UP001549320">
    <property type="component" value="Unassembled WGS sequence"/>
</dbReference>
<dbReference type="PRINTS" id="PR01790">
    <property type="entry name" value="SMP30FAMILY"/>
</dbReference>
<name>A0ABV2QAN6_9BURK</name>
<dbReference type="Pfam" id="PF08450">
    <property type="entry name" value="SGL"/>
    <property type="match status" value="1"/>
</dbReference>
<dbReference type="RefSeq" id="WP_354444879.1">
    <property type="nucleotide sequence ID" value="NZ_JBEPSH010000006.1"/>
</dbReference>
<comment type="caution">
    <text evidence="3">The sequence shown here is derived from an EMBL/GenBank/DDBJ whole genome shotgun (WGS) entry which is preliminary data.</text>
</comment>
<comment type="similarity">
    <text evidence="1">Belongs to the SMP-30/CGR1 family.</text>
</comment>
<evidence type="ECO:0000313" key="4">
    <source>
        <dbReference type="Proteomes" id="UP001549320"/>
    </source>
</evidence>
<dbReference type="EC" id="3.1.1.15" evidence="3"/>
<proteinExistence type="inferred from homology"/>
<organism evidence="3 4">
    <name type="scientific">Ottowia thiooxydans</name>
    <dbReference type="NCBI Taxonomy" id="219182"/>
    <lineage>
        <taxon>Bacteria</taxon>
        <taxon>Pseudomonadati</taxon>
        <taxon>Pseudomonadota</taxon>
        <taxon>Betaproteobacteria</taxon>
        <taxon>Burkholderiales</taxon>
        <taxon>Comamonadaceae</taxon>
        <taxon>Ottowia</taxon>
    </lineage>
</organism>
<sequence length="291" mass="30948">MNIQRLGELKTALGECPTWFEGQLWIMDCRAGLVFALNPDTGAVVSRYEAPAPLGSFAFNEDGSLIIAMKEHIAAMSRPSGELRMLGHIGCSHPNLRLNDGNALPDGSFLVGTMHIAREPGEEPLGGLYRLGTSLQLNRVDTGLGITNGPCVSPNNGRLYVADSAAHCIYSYAMGADGTFSDKQVFVNTEPYNSSPDGCCFDRDGGLWTALVRAGALIRFDESGKHTHRIELPVKHPTALCFGGPAMSDMFITSISDSGRLSASGPLDGGLLKLSGLGFTGMARPSCRLAL</sequence>
<dbReference type="InterPro" id="IPR011042">
    <property type="entry name" value="6-blade_b-propeller_TolB-like"/>
</dbReference>
<reference evidence="3 4" key="1">
    <citation type="submission" date="2024-06" db="EMBL/GenBank/DDBJ databases">
        <title>Sorghum-associated microbial communities from plants grown in Nebraska, USA.</title>
        <authorList>
            <person name="Schachtman D."/>
        </authorList>
    </citation>
    <scope>NUCLEOTIDE SEQUENCE [LARGE SCALE GENOMIC DNA]</scope>
    <source>
        <strain evidence="3 4">2709</strain>
    </source>
</reference>
<dbReference type="PANTHER" id="PTHR10907">
    <property type="entry name" value="REGUCALCIN"/>
    <property type="match status" value="1"/>
</dbReference>
<dbReference type="SUPFAM" id="SSF63829">
    <property type="entry name" value="Calcium-dependent phosphotriesterase"/>
    <property type="match status" value="1"/>
</dbReference>
<gene>
    <name evidence="3" type="ORF">ABIE13_003118</name>
</gene>
<dbReference type="GO" id="GO:0050021">
    <property type="term" value="F:L-arabinonolactonase activity"/>
    <property type="evidence" value="ECO:0007669"/>
    <property type="project" value="UniProtKB-EC"/>
</dbReference>
<evidence type="ECO:0000259" key="2">
    <source>
        <dbReference type="Pfam" id="PF08450"/>
    </source>
</evidence>
<evidence type="ECO:0000313" key="3">
    <source>
        <dbReference type="EMBL" id="MET4578002.1"/>
    </source>
</evidence>
<evidence type="ECO:0000256" key="1">
    <source>
        <dbReference type="ARBA" id="ARBA00008853"/>
    </source>
</evidence>
<dbReference type="EMBL" id="JBEPSH010000006">
    <property type="protein sequence ID" value="MET4578002.1"/>
    <property type="molecule type" value="Genomic_DNA"/>
</dbReference>
<keyword evidence="4" id="KW-1185">Reference proteome</keyword>
<dbReference type="InterPro" id="IPR013658">
    <property type="entry name" value="SGL"/>
</dbReference>
<accession>A0ABV2QAN6</accession>
<protein>
    <submittedName>
        <fullName evidence="3">L-arabinonolactonase</fullName>
        <ecNumber evidence="3">3.1.1.15</ecNumber>
    </submittedName>
</protein>
<dbReference type="InterPro" id="IPR005511">
    <property type="entry name" value="SMP-30"/>
</dbReference>
<keyword evidence="3" id="KW-0378">Hydrolase</keyword>
<feature type="domain" description="SMP-30/Gluconolactonase/LRE-like region" evidence="2">
    <location>
        <begin position="13"/>
        <end position="255"/>
    </location>
</feature>